<dbReference type="EMBL" id="CP053661">
    <property type="protein sequence ID" value="QKD81490.1"/>
    <property type="molecule type" value="Genomic_DNA"/>
</dbReference>
<evidence type="ECO:0000256" key="1">
    <source>
        <dbReference type="SAM" id="Phobius"/>
    </source>
</evidence>
<dbReference type="AlphaFoldDB" id="A0A6M8BAN3"/>
<dbReference type="InterPro" id="IPR011528">
    <property type="entry name" value="NERD"/>
</dbReference>
<keyword evidence="1" id="KW-0472">Membrane</keyword>
<protein>
    <submittedName>
        <fullName evidence="3">NERD domain-containing protein</fullName>
    </submittedName>
</protein>
<sequence length="243" mass="26375">MGRKSQAGLRAGQNVRKLALKRRVKAIFLFVMAGLAIASTISLHQVSLQLSQLTTGTATSNQSSQSLQFSLYLSGGAIALGAAFGGLYLWKRAGHADQGAQAEEAIAKLLNPLIAEGWQIEYGLWLGKGLGDADVVCLSPRQQAFVIDVKSHRGTVVTDGVRLLREFGAEKKPFEKDFLRQVKLQAVQVKSQKNWSFFVTPILAFSTAKVALPSDEKIEGVYVVEAQRLVDLLRSLVAPTPPE</sequence>
<dbReference type="RefSeq" id="WP_172353888.1">
    <property type="nucleotide sequence ID" value="NZ_CP053661.1"/>
</dbReference>
<reference evidence="3 4" key="1">
    <citation type="submission" date="2020-05" db="EMBL/GenBank/DDBJ databases">
        <title>Complete genome sequence of of a novel Thermoleptolyngbya strain isolated from hot springs of Ganzi, Sichuan China.</title>
        <authorList>
            <person name="Tang J."/>
            <person name="Daroch M."/>
            <person name="Li L."/>
            <person name="Waleron K."/>
            <person name="Waleron M."/>
            <person name="Waleron M."/>
        </authorList>
    </citation>
    <scope>NUCLEOTIDE SEQUENCE [LARGE SCALE GENOMIC DNA]</scope>
    <source>
        <strain evidence="3 4">PKUAC-SCTA183</strain>
    </source>
</reference>
<gene>
    <name evidence="3" type="ORF">HPC62_04205</name>
</gene>
<evidence type="ECO:0000313" key="3">
    <source>
        <dbReference type="EMBL" id="QKD81490.1"/>
    </source>
</evidence>
<keyword evidence="1" id="KW-0812">Transmembrane</keyword>
<feature type="transmembrane region" description="Helical" evidence="1">
    <location>
        <begin position="67"/>
        <end position="90"/>
    </location>
</feature>
<dbReference type="Pfam" id="PF08378">
    <property type="entry name" value="NERD"/>
    <property type="match status" value="1"/>
</dbReference>
<proteinExistence type="predicted"/>
<feature type="transmembrane region" description="Helical" evidence="1">
    <location>
        <begin position="26"/>
        <end position="47"/>
    </location>
</feature>
<keyword evidence="4" id="KW-1185">Reference proteome</keyword>
<accession>A0A6M8BAN3</accession>
<dbReference type="Proteomes" id="UP000505210">
    <property type="component" value="Chromosome"/>
</dbReference>
<evidence type="ECO:0000259" key="2">
    <source>
        <dbReference type="Pfam" id="PF08378"/>
    </source>
</evidence>
<evidence type="ECO:0000313" key="4">
    <source>
        <dbReference type="Proteomes" id="UP000505210"/>
    </source>
</evidence>
<keyword evidence="1" id="KW-1133">Transmembrane helix</keyword>
<name>A0A6M8BAN3_9CYAN</name>
<organism evidence="3 4">
    <name type="scientific">Thermoleptolyngbya sichuanensis A183</name>
    <dbReference type="NCBI Taxonomy" id="2737172"/>
    <lineage>
        <taxon>Bacteria</taxon>
        <taxon>Bacillati</taxon>
        <taxon>Cyanobacteriota</taxon>
        <taxon>Cyanophyceae</taxon>
        <taxon>Oculatellales</taxon>
        <taxon>Oculatellaceae</taxon>
        <taxon>Thermoleptolyngbya</taxon>
        <taxon>Thermoleptolyngbya sichuanensis</taxon>
    </lineage>
</organism>
<feature type="domain" description="NERD" evidence="2">
    <location>
        <begin position="99"/>
        <end position="205"/>
    </location>
</feature>
<dbReference type="KEGG" id="theu:HPC62_04205"/>